<dbReference type="InterPro" id="IPR036515">
    <property type="entry name" value="Transposase_17_sf"/>
</dbReference>
<gene>
    <name evidence="2" type="ORF">HCU74_19345</name>
</gene>
<organism evidence="2 3">
    <name type="scientific">Spongiibacter thalassae</name>
    <dbReference type="NCBI Taxonomy" id="2721624"/>
    <lineage>
        <taxon>Bacteria</taxon>
        <taxon>Pseudomonadati</taxon>
        <taxon>Pseudomonadota</taxon>
        <taxon>Gammaproteobacteria</taxon>
        <taxon>Cellvibrionales</taxon>
        <taxon>Spongiibacteraceae</taxon>
        <taxon>Spongiibacter</taxon>
    </lineage>
</organism>
<dbReference type="Pfam" id="PF01797">
    <property type="entry name" value="Y1_Tnp"/>
    <property type="match status" value="1"/>
</dbReference>
<accession>A0ABX1GM82</accession>
<dbReference type="PANTHER" id="PTHR34322">
    <property type="entry name" value="TRANSPOSASE, Y1_TNP DOMAIN-CONTAINING"/>
    <property type="match status" value="1"/>
</dbReference>
<keyword evidence="3" id="KW-1185">Reference proteome</keyword>
<dbReference type="PANTHER" id="PTHR34322:SF2">
    <property type="entry name" value="TRANSPOSASE IS200-LIKE DOMAIN-CONTAINING PROTEIN"/>
    <property type="match status" value="1"/>
</dbReference>
<protein>
    <submittedName>
        <fullName evidence="2">Transposase</fullName>
    </submittedName>
</protein>
<reference evidence="2 3" key="1">
    <citation type="submission" date="2020-04" db="EMBL/GenBank/DDBJ databases">
        <authorList>
            <person name="Yoon J."/>
        </authorList>
    </citation>
    <scope>NUCLEOTIDE SEQUENCE [LARGE SCALE GENOMIC DNA]</scope>
    <source>
        <strain evidence="2 3">KMU-166</strain>
    </source>
</reference>
<dbReference type="SMART" id="SM01321">
    <property type="entry name" value="Y1_Tnp"/>
    <property type="match status" value="1"/>
</dbReference>
<name>A0ABX1GM82_9GAMM</name>
<dbReference type="NCBIfam" id="NF047646">
    <property type="entry name" value="REP_Tyr_transpos"/>
    <property type="match status" value="1"/>
</dbReference>
<dbReference type="SUPFAM" id="SSF143422">
    <property type="entry name" value="Transposase IS200-like"/>
    <property type="match status" value="1"/>
</dbReference>
<evidence type="ECO:0000259" key="1">
    <source>
        <dbReference type="SMART" id="SM01321"/>
    </source>
</evidence>
<evidence type="ECO:0000313" key="3">
    <source>
        <dbReference type="Proteomes" id="UP000765845"/>
    </source>
</evidence>
<dbReference type="EMBL" id="JAAWWK010000009">
    <property type="protein sequence ID" value="NKI19568.1"/>
    <property type="molecule type" value="Genomic_DNA"/>
</dbReference>
<dbReference type="Proteomes" id="UP000765845">
    <property type="component" value="Unassembled WGS sequence"/>
</dbReference>
<dbReference type="RefSeq" id="WP_168452091.1">
    <property type="nucleotide sequence ID" value="NZ_JAAWWK010000009.1"/>
</dbReference>
<proteinExistence type="predicted"/>
<sequence>MPRQARIVQAGMPHHVVQRGNNRQPCFFSEANYRIYLDWLKENAASTGCAIHAYVLMTNHVHLLVTPEESFSLAALMKQQSQRYAQYINRHYDRSGSLWEGRFRSRITEGDRYVLACYRYIELNPVRAGMVEHPGDYPWSSYRANGEGESGGLVVAHPTYEAMAGSKAQRLRQYRSLFEQPLDERTVRRLQT</sequence>
<dbReference type="InterPro" id="IPR002686">
    <property type="entry name" value="Transposase_17"/>
</dbReference>
<comment type="caution">
    <text evidence="2">The sequence shown here is derived from an EMBL/GenBank/DDBJ whole genome shotgun (WGS) entry which is preliminary data.</text>
</comment>
<feature type="domain" description="Transposase IS200-like" evidence="1">
    <location>
        <begin position="9"/>
        <end position="124"/>
    </location>
</feature>
<evidence type="ECO:0000313" key="2">
    <source>
        <dbReference type="EMBL" id="NKI19568.1"/>
    </source>
</evidence>
<dbReference type="Gene3D" id="3.30.70.1290">
    <property type="entry name" value="Transposase IS200-like"/>
    <property type="match status" value="1"/>
</dbReference>